<dbReference type="Proteomes" id="UP000785679">
    <property type="component" value="Unassembled WGS sequence"/>
</dbReference>
<dbReference type="EMBL" id="RRYP01031885">
    <property type="protein sequence ID" value="TNV70887.1"/>
    <property type="molecule type" value="Genomic_DNA"/>
</dbReference>
<feature type="transmembrane region" description="Helical" evidence="1">
    <location>
        <begin position="57"/>
        <end position="77"/>
    </location>
</feature>
<comment type="caution">
    <text evidence="2">The sequence shown here is derived from an EMBL/GenBank/DDBJ whole genome shotgun (WGS) entry which is preliminary data.</text>
</comment>
<gene>
    <name evidence="2" type="ORF">FGO68_gene17005</name>
</gene>
<evidence type="ECO:0000313" key="3">
    <source>
        <dbReference type="Proteomes" id="UP000785679"/>
    </source>
</evidence>
<organism evidence="2 3">
    <name type="scientific">Halteria grandinella</name>
    <dbReference type="NCBI Taxonomy" id="5974"/>
    <lineage>
        <taxon>Eukaryota</taxon>
        <taxon>Sar</taxon>
        <taxon>Alveolata</taxon>
        <taxon>Ciliophora</taxon>
        <taxon>Intramacronucleata</taxon>
        <taxon>Spirotrichea</taxon>
        <taxon>Stichotrichia</taxon>
        <taxon>Sporadotrichida</taxon>
        <taxon>Halteriidae</taxon>
        <taxon>Halteria</taxon>
    </lineage>
</organism>
<reference evidence="2" key="1">
    <citation type="submission" date="2019-06" db="EMBL/GenBank/DDBJ databases">
        <authorList>
            <person name="Zheng W."/>
        </authorList>
    </citation>
    <scope>NUCLEOTIDE SEQUENCE</scope>
    <source>
        <strain evidence="2">QDHG01</strain>
    </source>
</reference>
<proteinExistence type="predicted"/>
<keyword evidence="1" id="KW-0812">Transmembrane</keyword>
<keyword evidence="1" id="KW-0472">Membrane</keyword>
<evidence type="ECO:0000313" key="2">
    <source>
        <dbReference type="EMBL" id="TNV70887.1"/>
    </source>
</evidence>
<accession>A0A8J8N9L7</accession>
<keyword evidence="1" id="KW-1133">Transmembrane helix</keyword>
<protein>
    <submittedName>
        <fullName evidence="2">Uncharacterized protein</fullName>
    </submittedName>
</protein>
<name>A0A8J8N9L7_HALGN</name>
<sequence>MRESFTLDQIRRFSLIAVLIGVVIGVSGAVRTGSIIISLSASIFILARYSQSPVKRGIELVLPITICALLFILALSLPDARQYCARTQEIK</sequence>
<keyword evidence="3" id="KW-1185">Reference proteome</keyword>
<evidence type="ECO:0000256" key="1">
    <source>
        <dbReference type="SAM" id="Phobius"/>
    </source>
</evidence>
<feature type="transmembrane region" description="Helical" evidence="1">
    <location>
        <begin position="12"/>
        <end position="45"/>
    </location>
</feature>
<dbReference type="AlphaFoldDB" id="A0A8J8N9L7"/>